<keyword evidence="1" id="KW-0812">Transmembrane</keyword>
<keyword evidence="1" id="KW-1133">Transmembrane helix</keyword>
<dbReference type="AlphaFoldDB" id="A0A2N9LJG2"/>
<evidence type="ECO:0000313" key="3">
    <source>
        <dbReference type="Proteomes" id="UP000239735"/>
    </source>
</evidence>
<protein>
    <submittedName>
        <fullName evidence="2">Uncharacterized protein</fullName>
    </submittedName>
</protein>
<dbReference type="Proteomes" id="UP000239735">
    <property type="component" value="Unassembled WGS sequence"/>
</dbReference>
<gene>
    <name evidence="2" type="ORF">SBA5_390011</name>
</gene>
<evidence type="ECO:0000313" key="2">
    <source>
        <dbReference type="EMBL" id="SPE23396.1"/>
    </source>
</evidence>
<accession>A0A2N9LJG2</accession>
<organism evidence="2 3">
    <name type="scientific">Candidatus Sulfuritelmatomonas gaucii</name>
    <dbReference type="NCBI Taxonomy" id="2043161"/>
    <lineage>
        <taxon>Bacteria</taxon>
        <taxon>Pseudomonadati</taxon>
        <taxon>Acidobacteriota</taxon>
        <taxon>Terriglobia</taxon>
        <taxon>Terriglobales</taxon>
        <taxon>Acidobacteriaceae</taxon>
        <taxon>Candidatus Sulfuritelmatomonas</taxon>
    </lineage>
</organism>
<keyword evidence="1" id="KW-0472">Membrane</keyword>
<dbReference type="EMBL" id="OKRB01000096">
    <property type="protein sequence ID" value="SPE23396.1"/>
    <property type="molecule type" value="Genomic_DNA"/>
</dbReference>
<proteinExistence type="predicted"/>
<dbReference type="OrthoDB" id="121416at2"/>
<feature type="transmembrane region" description="Helical" evidence="1">
    <location>
        <begin position="6"/>
        <end position="24"/>
    </location>
</feature>
<name>A0A2N9LJG2_9BACT</name>
<feature type="transmembrane region" description="Helical" evidence="1">
    <location>
        <begin position="65"/>
        <end position="82"/>
    </location>
</feature>
<evidence type="ECO:0000256" key="1">
    <source>
        <dbReference type="SAM" id="Phobius"/>
    </source>
</evidence>
<sequence length="93" mass="10859">MSFVPVMWIIWSAFVIFMAAMYLYRSSITKNEEDQIFLDDSFAHEKAEQAVIAARASRVEPVVRIARWLVVAMTVFVIAYYIRDILVQLRVLQ</sequence>
<reference evidence="3" key="1">
    <citation type="submission" date="2018-02" db="EMBL/GenBank/DDBJ databases">
        <authorList>
            <person name="Hausmann B."/>
        </authorList>
    </citation>
    <scope>NUCLEOTIDE SEQUENCE [LARGE SCALE GENOMIC DNA]</scope>
    <source>
        <strain evidence="3">Peat soil MAG SbA5</strain>
    </source>
</reference>